<dbReference type="Gramene" id="ESW13330">
    <property type="protein sequence ID" value="ESW13330"/>
    <property type="gene ID" value="PHAVU_008G187200g"/>
</dbReference>
<organism evidence="1 2">
    <name type="scientific">Phaseolus vulgaris</name>
    <name type="common">Kidney bean</name>
    <name type="synonym">French bean</name>
    <dbReference type="NCBI Taxonomy" id="3885"/>
    <lineage>
        <taxon>Eukaryota</taxon>
        <taxon>Viridiplantae</taxon>
        <taxon>Streptophyta</taxon>
        <taxon>Embryophyta</taxon>
        <taxon>Tracheophyta</taxon>
        <taxon>Spermatophyta</taxon>
        <taxon>Magnoliopsida</taxon>
        <taxon>eudicotyledons</taxon>
        <taxon>Gunneridae</taxon>
        <taxon>Pentapetalae</taxon>
        <taxon>rosids</taxon>
        <taxon>fabids</taxon>
        <taxon>Fabales</taxon>
        <taxon>Fabaceae</taxon>
        <taxon>Papilionoideae</taxon>
        <taxon>50 kb inversion clade</taxon>
        <taxon>NPAAA clade</taxon>
        <taxon>indigoferoid/millettioid clade</taxon>
        <taxon>Phaseoleae</taxon>
        <taxon>Phaseolus</taxon>
    </lineage>
</organism>
<dbReference type="AlphaFoldDB" id="V7B6X5"/>
<dbReference type="EMBL" id="CM002295">
    <property type="protein sequence ID" value="ESW13330.1"/>
    <property type="molecule type" value="Genomic_DNA"/>
</dbReference>
<sequence length="73" mass="8964">MMISREMYRKEMQEQRNKNTKMKEYKIARSLRVLESRSTQWEVYDQQYFSLSSLVYDQQYFSLSSLVILHLSL</sequence>
<gene>
    <name evidence="1" type="ORF">PHAVU_008G187200g</name>
</gene>
<keyword evidence="2" id="KW-1185">Reference proteome</keyword>
<reference evidence="2" key="1">
    <citation type="journal article" date="2014" name="Nat. Genet.">
        <title>A reference genome for common bean and genome-wide analysis of dual domestications.</title>
        <authorList>
            <person name="Schmutz J."/>
            <person name="McClean P.E."/>
            <person name="Mamidi S."/>
            <person name="Wu G.A."/>
            <person name="Cannon S.B."/>
            <person name="Grimwood J."/>
            <person name="Jenkins J."/>
            <person name="Shu S."/>
            <person name="Song Q."/>
            <person name="Chavarro C."/>
            <person name="Torres-Torres M."/>
            <person name="Geffroy V."/>
            <person name="Moghaddam S.M."/>
            <person name="Gao D."/>
            <person name="Abernathy B."/>
            <person name="Barry K."/>
            <person name="Blair M."/>
            <person name="Brick M.A."/>
            <person name="Chovatia M."/>
            <person name="Gepts P."/>
            <person name="Goodstein D.M."/>
            <person name="Gonzales M."/>
            <person name="Hellsten U."/>
            <person name="Hyten D.L."/>
            <person name="Jia G."/>
            <person name="Kelly J.D."/>
            <person name="Kudrna D."/>
            <person name="Lee R."/>
            <person name="Richard M.M."/>
            <person name="Miklas P.N."/>
            <person name="Osorno J.M."/>
            <person name="Rodrigues J."/>
            <person name="Thareau V."/>
            <person name="Urrea C.A."/>
            <person name="Wang M."/>
            <person name="Yu Y."/>
            <person name="Zhang M."/>
            <person name="Wing R.A."/>
            <person name="Cregan P.B."/>
            <person name="Rokhsar D.S."/>
            <person name="Jackson S.A."/>
        </authorList>
    </citation>
    <scope>NUCLEOTIDE SEQUENCE [LARGE SCALE GENOMIC DNA]</scope>
    <source>
        <strain evidence="2">cv. G19833</strain>
    </source>
</reference>
<proteinExistence type="predicted"/>
<evidence type="ECO:0000313" key="2">
    <source>
        <dbReference type="Proteomes" id="UP000000226"/>
    </source>
</evidence>
<evidence type="ECO:0000313" key="1">
    <source>
        <dbReference type="EMBL" id="ESW13330.1"/>
    </source>
</evidence>
<name>V7B6X5_PHAVU</name>
<protein>
    <submittedName>
        <fullName evidence="1">Uncharacterized protein</fullName>
    </submittedName>
</protein>
<dbReference type="Proteomes" id="UP000000226">
    <property type="component" value="Chromosome 8"/>
</dbReference>
<accession>V7B6X5</accession>